<accession>A0ACA9YE61</accession>
<proteinExistence type="predicted"/>
<name>A0ACA9YE61_9ASCO</name>
<keyword evidence="2" id="KW-1185">Reference proteome</keyword>
<reference evidence="1" key="1">
    <citation type="submission" date="2022-06" db="EMBL/GenBank/DDBJ databases">
        <authorList>
            <person name="Legras J.-L."/>
            <person name="Devillers H."/>
            <person name="Grondin C."/>
        </authorList>
    </citation>
    <scope>NUCLEOTIDE SEQUENCE</scope>
    <source>
        <strain evidence="1">CLIB 1444</strain>
    </source>
</reference>
<dbReference type="Proteomes" id="UP001152531">
    <property type="component" value="Unassembled WGS sequence"/>
</dbReference>
<evidence type="ECO:0000313" key="1">
    <source>
        <dbReference type="EMBL" id="CAH6723192.1"/>
    </source>
</evidence>
<comment type="caution">
    <text evidence="1">The sequence shown here is derived from an EMBL/GenBank/DDBJ whole genome shotgun (WGS) entry which is preliminary data.</text>
</comment>
<protein>
    <submittedName>
        <fullName evidence="1">Uncharacterized protein</fullName>
    </submittedName>
</protein>
<gene>
    <name evidence="1" type="ORF">CLIB1444_13S02388</name>
</gene>
<evidence type="ECO:0000313" key="2">
    <source>
        <dbReference type="Proteomes" id="UP001152531"/>
    </source>
</evidence>
<dbReference type="EMBL" id="CALSDN010000013">
    <property type="protein sequence ID" value="CAH6723192.1"/>
    <property type="molecule type" value="Genomic_DNA"/>
</dbReference>
<sequence>MLDKLPVEIQVDILLSNPNSSLKLVNSHFYMLYNDLYYNKIISTFGEDIINVIIRVLPWLKTYIKTLDVFRFDCRNIICSRLNLPYDDQVTDSHKDKKKVENQRKKIKLEENLNVAYIKDSWKYIYSLLKNKRLFAEYSDYRIDQPTNYVFQHFVEINRTYLLSYNKSLWLSPGTYNLNVGLVIKHGNGLGTTKFEIKFENDNNEIITQTFYPPTNVNDILPKKQFCLLRLGEFTIPEPPPPPPPKQDYSHEHDIEEEDEDFDDLINVPRSNPHLSHLAQRARTSGNDFNFNNNFNNPNYNNFNNQNTHHLHHHQSHSALNPHQTSSGSQSNLTNLHRNSFQNSNINSNSYMNLNSYSNLNSLGHSRGGSIGSIGNSFDFNNSRSNSLPTIISNTSLASLNTTNTVLSSNPVNRTLSEENEDEDQSNNYHPKLVKVELVMEEIGLYLKSGFRIYFIDVAQPTSLFNEFDLLYYSVRETDYRYFINIPLKNFYKALNHVQNGGKFQDTSVENAGGKYGDGDPFDIRDEYDTEFLSESLNTSDDNQAESEQSQKSWDHLTKDENAKDKQLMRYSDFYYNRSFIRRYFKFNTIYQRRQFVNKYGDFDIDWKKGENKNFNAINEIDSYSHSDLTNSTVGPDDNRACAYDLYGLKWKMLPLGQL</sequence>
<organism evidence="1 2">
    <name type="scientific">[Candida] jaroonii</name>
    <dbReference type="NCBI Taxonomy" id="467808"/>
    <lineage>
        <taxon>Eukaryota</taxon>
        <taxon>Fungi</taxon>
        <taxon>Dikarya</taxon>
        <taxon>Ascomycota</taxon>
        <taxon>Saccharomycotina</taxon>
        <taxon>Pichiomycetes</taxon>
        <taxon>Debaryomycetaceae</taxon>
        <taxon>Yamadazyma</taxon>
    </lineage>
</organism>